<evidence type="ECO:0000256" key="1">
    <source>
        <dbReference type="ARBA" id="ARBA00007238"/>
    </source>
</evidence>
<proteinExistence type="inferred from homology"/>
<dbReference type="STRING" id="401625.A0A0P1BH39"/>
<dbReference type="Proteomes" id="UP000054845">
    <property type="component" value="Unassembled WGS sequence"/>
</dbReference>
<dbReference type="InterPro" id="IPR023144">
    <property type="entry name" value="Phe_NH3-lyase_shielding_dom_sf"/>
</dbReference>
<dbReference type="Gene3D" id="1.10.275.10">
    <property type="entry name" value="Fumarase/aspartase (N-terminal domain)"/>
    <property type="match status" value="1"/>
</dbReference>
<organism evidence="2 3">
    <name type="scientific">Ceraceosorus bombacis</name>
    <dbReference type="NCBI Taxonomy" id="401625"/>
    <lineage>
        <taxon>Eukaryota</taxon>
        <taxon>Fungi</taxon>
        <taxon>Dikarya</taxon>
        <taxon>Basidiomycota</taxon>
        <taxon>Ustilaginomycotina</taxon>
        <taxon>Exobasidiomycetes</taxon>
        <taxon>Ceraceosorales</taxon>
        <taxon>Ceraceosoraceae</taxon>
        <taxon>Ceraceosorus</taxon>
    </lineage>
</organism>
<dbReference type="PANTHER" id="PTHR10362">
    <property type="entry name" value="HISTIDINE AMMONIA-LYASE"/>
    <property type="match status" value="1"/>
</dbReference>
<dbReference type="OrthoDB" id="10051290at2759"/>
<dbReference type="Gene3D" id="1.10.274.20">
    <property type="entry name" value="Phenylalanine ammonia-lyase 1, domain 3"/>
    <property type="match status" value="1"/>
</dbReference>
<dbReference type="AlphaFoldDB" id="A0A0P1BH39"/>
<protein>
    <submittedName>
        <fullName evidence="2">Phenylalanine ammonia-lyase</fullName>
    </submittedName>
</protein>
<dbReference type="InterPro" id="IPR024083">
    <property type="entry name" value="Fumarase/histidase_N"/>
</dbReference>
<dbReference type="Pfam" id="PF00221">
    <property type="entry name" value="Lyase_aromatic"/>
    <property type="match status" value="2"/>
</dbReference>
<keyword evidence="3" id="KW-1185">Reference proteome</keyword>
<comment type="similarity">
    <text evidence="1">Belongs to the PAL/histidase family.</text>
</comment>
<evidence type="ECO:0000313" key="2">
    <source>
        <dbReference type="EMBL" id="CEH15311.1"/>
    </source>
</evidence>
<dbReference type="SUPFAM" id="SSF48557">
    <property type="entry name" value="L-aspartase-like"/>
    <property type="match status" value="2"/>
</dbReference>
<sequence length="586" mass="64002">MSHSHLATTLATWHGLAQQRAASHSEVGNKTLSNGLNGAHCPEGHALVFDAVGESTAFNGIARNGASQSVSQALHGFDKARPAQLDKIDGRSLTIGKVVAIARYKVTPELSTEPQLREKVDACVQSLNRKLERGESMYGINTGFGGSADTRTAHVKELQLSLVTGQQIGILPVASPDEGIADSLPISDEPLSQPEAWLATHHADEEHVLASDDSGTLRQDRYCWRTAAQWVGPQLEDLQAATQAVETELNTTTDNPLLDADTDKMYHGGNFQAQAITNAMEKTRLSLALLGKMQFAQTAELVDPAKNRGLPANLSAGDVSLDFGFKAVDIATAAVCSELQALASPVATHVQSAELGNQALNSLALISGRQTVRSIECLSQLFAWSLYMITQAFDLRALQRAHLDVLRDHLKSSLKASFGLWITDTDLNTLVPRIYAKVTLRMDEGAHRPMLERLDEAYRSATQELVQHLATSPSVASGKALQALVDWRESSVHQMEKAYYAQVQQMHEQPYGCHASPLLSPLTRRIYEYIRKDLNVPVMGKQCFWMYQGEGGKLGESMGNQASRIYRAIRNGDLYQLIADVAQKLE</sequence>
<dbReference type="Gene3D" id="1.20.200.10">
    <property type="entry name" value="Fumarase/aspartase (Central domain)"/>
    <property type="match status" value="1"/>
</dbReference>
<reference evidence="2 3" key="1">
    <citation type="submission" date="2014-09" db="EMBL/GenBank/DDBJ databases">
        <authorList>
            <person name="Magalhaes I.L.F."/>
            <person name="Oliveira U."/>
            <person name="Santos F.R."/>
            <person name="Vidigal T.H.D.A."/>
            <person name="Brescovit A.D."/>
            <person name="Santos A.J."/>
        </authorList>
    </citation>
    <scope>NUCLEOTIDE SEQUENCE [LARGE SCALE GENOMIC DNA]</scope>
</reference>
<dbReference type="InterPro" id="IPR008948">
    <property type="entry name" value="L-Aspartase-like"/>
</dbReference>
<name>A0A0P1BH39_9BASI</name>
<accession>A0A0P1BH39</accession>
<dbReference type="EMBL" id="CCYA01000260">
    <property type="protein sequence ID" value="CEH15311.1"/>
    <property type="molecule type" value="Genomic_DNA"/>
</dbReference>
<dbReference type="InterPro" id="IPR001106">
    <property type="entry name" value="Aromatic_Lyase"/>
</dbReference>
<evidence type="ECO:0000313" key="3">
    <source>
        <dbReference type="Proteomes" id="UP000054845"/>
    </source>
</evidence>
<dbReference type="GO" id="GO:0016829">
    <property type="term" value="F:lyase activity"/>
    <property type="evidence" value="ECO:0007669"/>
    <property type="project" value="UniProtKB-KW"/>
</dbReference>
<keyword evidence="2" id="KW-0456">Lyase</keyword>